<evidence type="ECO:0000256" key="12">
    <source>
        <dbReference type="ARBA" id="ARBA00035727"/>
    </source>
</evidence>
<feature type="transmembrane region" description="Helical" evidence="14">
    <location>
        <begin position="6"/>
        <end position="25"/>
    </location>
</feature>
<dbReference type="EMBL" id="MCRI01000036">
    <property type="protein sequence ID" value="ODN65857.1"/>
    <property type="molecule type" value="Genomic_DNA"/>
</dbReference>
<evidence type="ECO:0000256" key="9">
    <source>
        <dbReference type="ARBA" id="ARBA00023306"/>
    </source>
</evidence>
<comment type="subcellular location">
    <subcellularLocation>
        <location evidence="1">Cell inner membrane</location>
        <topology evidence="1">Single-pass membrane protein</topology>
    </subcellularLocation>
</comment>
<dbReference type="GO" id="GO:0005886">
    <property type="term" value="C:plasma membrane"/>
    <property type="evidence" value="ECO:0007669"/>
    <property type="project" value="UniProtKB-SubCell"/>
</dbReference>
<protein>
    <recommendedName>
        <fullName evidence="11">Z-ring associated protein G</fullName>
    </recommendedName>
    <alternativeName>
        <fullName evidence="12">Cell division protein ZapG</fullName>
    </alternativeName>
</protein>
<name>A0A1E3GPC4_9GAMM</name>
<evidence type="ECO:0000256" key="3">
    <source>
        <dbReference type="ARBA" id="ARBA00022519"/>
    </source>
</evidence>
<evidence type="ECO:0000256" key="13">
    <source>
        <dbReference type="SAM" id="Coils"/>
    </source>
</evidence>
<evidence type="ECO:0000256" key="6">
    <source>
        <dbReference type="ARBA" id="ARBA00022960"/>
    </source>
</evidence>
<dbReference type="STRING" id="291169.A9E74_02379"/>
<sequence>MTSIELWAIGIVAVVIAGIVGFLIGRRQPVGSPEQLKQLTEAHERQLSQTQAELDAYREEVHSYHEKTANLFVSMAAPYKEMFDHLTEGYDKLGNFTERKVLPDRAGALLDGPDANKHIPPVLTEDLKLNPDYTKVNPTAAQKDY</sequence>
<dbReference type="Pfam" id="PF06295">
    <property type="entry name" value="ZapG-like"/>
    <property type="match status" value="1"/>
</dbReference>
<evidence type="ECO:0000256" key="7">
    <source>
        <dbReference type="ARBA" id="ARBA00022989"/>
    </source>
</evidence>
<dbReference type="PANTHER" id="PTHR39579">
    <property type="entry name" value="INNER MEMBRANE PROTEIN YHCB"/>
    <property type="match status" value="1"/>
</dbReference>
<reference evidence="15 16" key="1">
    <citation type="submission" date="2016-07" db="EMBL/GenBank/DDBJ databases">
        <title>Draft Genome Sequence of Methylophaga muralis Bur 1.</title>
        <authorList>
            <person name="Vasilenko O.V."/>
            <person name="Doronina N.V."/>
            <person name="Shmareva M.N."/>
            <person name="Tarlachkov S.V."/>
            <person name="Mustakhimov I."/>
            <person name="Trotsenko Y.A."/>
        </authorList>
    </citation>
    <scope>NUCLEOTIDE SEQUENCE [LARGE SCALE GENOMIC DNA]</scope>
    <source>
        <strain evidence="15 16">Bur 1</strain>
    </source>
</reference>
<evidence type="ECO:0000256" key="2">
    <source>
        <dbReference type="ARBA" id="ARBA00022475"/>
    </source>
</evidence>
<keyword evidence="16" id="KW-1185">Reference proteome</keyword>
<evidence type="ECO:0000256" key="10">
    <source>
        <dbReference type="ARBA" id="ARBA00035657"/>
    </source>
</evidence>
<dbReference type="RefSeq" id="WP_069296771.1">
    <property type="nucleotide sequence ID" value="NZ_MCRI01000036.1"/>
</dbReference>
<organism evidence="15 16">
    <name type="scientific">Methylophaga muralis</name>
    <dbReference type="NCBI Taxonomy" id="291169"/>
    <lineage>
        <taxon>Bacteria</taxon>
        <taxon>Pseudomonadati</taxon>
        <taxon>Pseudomonadota</taxon>
        <taxon>Gammaproteobacteria</taxon>
        <taxon>Thiotrichales</taxon>
        <taxon>Piscirickettsiaceae</taxon>
        <taxon>Methylophaga</taxon>
    </lineage>
</organism>
<evidence type="ECO:0000313" key="15">
    <source>
        <dbReference type="EMBL" id="ODN65857.1"/>
    </source>
</evidence>
<keyword evidence="13" id="KW-0175">Coiled coil</keyword>
<proteinExistence type="inferred from homology"/>
<keyword evidence="4" id="KW-0132">Cell division</keyword>
<keyword evidence="8 14" id="KW-0472">Membrane</keyword>
<keyword evidence="7 14" id="KW-1133">Transmembrane helix</keyword>
<evidence type="ECO:0000256" key="8">
    <source>
        <dbReference type="ARBA" id="ARBA00023136"/>
    </source>
</evidence>
<evidence type="ECO:0000313" key="16">
    <source>
        <dbReference type="Proteomes" id="UP000094379"/>
    </source>
</evidence>
<keyword evidence="2" id="KW-1003">Cell membrane</keyword>
<dbReference type="InterPro" id="IPR009386">
    <property type="entry name" value="ZapG-like"/>
</dbReference>
<comment type="caution">
    <text evidence="15">The sequence shown here is derived from an EMBL/GenBank/DDBJ whole genome shotgun (WGS) entry which is preliminary data.</text>
</comment>
<dbReference type="PANTHER" id="PTHR39579:SF1">
    <property type="entry name" value="INNER MEMBRANE PROTEIN YHCB"/>
    <property type="match status" value="1"/>
</dbReference>
<comment type="similarity">
    <text evidence="10">Belongs to the ZapG family.</text>
</comment>
<feature type="coiled-coil region" evidence="13">
    <location>
        <begin position="40"/>
        <end position="67"/>
    </location>
</feature>
<dbReference type="Proteomes" id="UP000094379">
    <property type="component" value="Unassembled WGS sequence"/>
</dbReference>
<dbReference type="AlphaFoldDB" id="A0A1E3GPC4"/>
<evidence type="ECO:0000256" key="14">
    <source>
        <dbReference type="SAM" id="Phobius"/>
    </source>
</evidence>
<gene>
    <name evidence="15" type="primary">yhcB</name>
    <name evidence="15" type="ORF">A9E74_02379</name>
</gene>
<evidence type="ECO:0000256" key="4">
    <source>
        <dbReference type="ARBA" id="ARBA00022618"/>
    </source>
</evidence>
<dbReference type="GO" id="GO:0008360">
    <property type="term" value="P:regulation of cell shape"/>
    <property type="evidence" value="ECO:0007669"/>
    <property type="project" value="UniProtKB-KW"/>
</dbReference>
<keyword evidence="3" id="KW-0997">Cell inner membrane</keyword>
<keyword evidence="6" id="KW-0133">Cell shape</keyword>
<accession>A0A1E3GPC4</accession>
<evidence type="ECO:0000256" key="5">
    <source>
        <dbReference type="ARBA" id="ARBA00022692"/>
    </source>
</evidence>
<keyword evidence="9" id="KW-0131">Cell cycle</keyword>
<evidence type="ECO:0000256" key="1">
    <source>
        <dbReference type="ARBA" id="ARBA00004377"/>
    </source>
</evidence>
<keyword evidence="5 14" id="KW-0812">Transmembrane</keyword>
<evidence type="ECO:0000256" key="11">
    <source>
        <dbReference type="ARBA" id="ARBA00035703"/>
    </source>
</evidence>
<dbReference type="GO" id="GO:0051301">
    <property type="term" value="P:cell division"/>
    <property type="evidence" value="ECO:0007669"/>
    <property type="project" value="UniProtKB-KW"/>
</dbReference>
<dbReference type="PATRIC" id="fig|291169.3.peg.2397"/>